<dbReference type="EMBL" id="JAUEPP010000004">
    <property type="protein sequence ID" value="KAK3344814.1"/>
    <property type="molecule type" value="Genomic_DNA"/>
</dbReference>
<feature type="transmembrane region" description="Helical" evidence="1">
    <location>
        <begin position="31"/>
        <end position="51"/>
    </location>
</feature>
<dbReference type="GeneID" id="87867695"/>
<sequence length="258" mass="28743">MASEPVAAVAADATTWLEALLHLVSTMSFKAWMPFVIVVVYYLCSLIWLSANVDEVYDHLFGPAATDNMSGLEAFRLACNVMQTIGFAIEMASVCHTIFRIGSPDTSTATLLDHSTQITTSLKNSTSSARPVTRDENELLDTANKCLEEWIRSDQLKSINHVLDLFITDRALLLLLRRPLQIFHTKKPPKVYLDYAASLSSPRFFSSFGLQPTFTASTSCIDTQYPSTIIILHPSVHSHTVRCTNWILAFRLEQAPSI</sequence>
<proteinExistence type="predicted"/>
<keyword evidence="1" id="KW-0472">Membrane</keyword>
<dbReference type="RefSeq" id="XP_062681427.1">
    <property type="nucleotide sequence ID" value="XM_062830541.1"/>
</dbReference>
<comment type="caution">
    <text evidence="2">The sequence shown here is derived from an EMBL/GenBank/DDBJ whole genome shotgun (WGS) entry which is preliminary data.</text>
</comment>
<evidence type="ECO:0000313" key="3">
    <source>
        <dbReference type="Proteomes" id="UP001278500"/>
    </source>
</evidence>
<dbReference type="AlphaFoldDB" id="A0AAE0JFP4"/>
<accession>A0AAE0JFP4</accession>
<keyword evidence="3" id="KW-1185">Reference proteome</keyword>
<organism evidence="2 3">
    <name type="scientific">Neurospora tetraspora</name>
    <dbReference type="NCBI Taxonomy" id="94610"/>
    <lineage>
        <taxon>Eukaryota</taxon>
        <taxon>Fungi</taxon>
        <taxon>Dikarya</taxon>
        <taxon>Ascomycota</taxon>
        <taxon>Pezizomycotina</taxon>
        <taxon>Sordariomycetes</taxon>
        <taxon>Sordariomycetidae</taxon>
        <taxon>Sordariales</taxon>
        <taxon>Sordariaceae</taxon>
        <taxon>Neurospora</taxon>
    </lineage>
</organism>
<protein>
    <submittedName>
        <fullName evidence="2">Uncharacterized protein</fullName>
    </submittedName>
</protein>
<dbReference type="Proteomes" id="UP001278500">
    <property type="component" value="Unassembled WGS sequence"/>
</dbReference>
<evidence type="ECO:0000313" key="2">
    <source>
        <dbReference type="EMBL" id="KAK3344814.1"/>
    </source>
</evidence>
<keyword evidence="1" id="KW-0812">Transmembrane</keyword>
<keyword evidence="1" id="KW-1133">Transmembrane helix</keyword>
<reference evidence="2" key="1">
    <citation type="journal article" date="2023" name="Mol. Phylogenet. Evol.">
        <title>Genome-scale phylogeny and comparative genomics of the fungal order Sordariales.</title>
        <authorList>
            <person name="Hensen N."/>
            <person name="Bonometti L."/>
            <person name="Westerberg I."/>
            <person name="Brannstrom I.O."/>
            <person name="Guillou S."/>
            <person name="Cros-Aarteil S."/>
            <person name="Calhoun S."/>
            <person name="Haridas S."/>
            <person name="Kuo A."/>
            <person name="Mondo S."/>
            <person name="Pangilinan J."/>
            <person name="Riley R."/>
            <person name="LaButti K."/>
            <person name="Andreopoulos B."/>
            <person name="Lipzen A."/>
            <person name="Chen C."/>
            <person name="Yan M."/>
            <person name="Daum C."/>
            <person name="Ng V."/>
            <person name="Clum A."/>
            <person name="Steindorff A."/>
            <person name="Ohm R.A."/>
            <person name="Martin F."/>
            <person name="Silar P."/>
            <person name="Natvig D.O."/>
            <person name="Lalanne C."/>
            <person name="Gautier V."/>
            <person name="Ament-Velasquez S.L."/>
            <person name="Kruys A."/>
            <person name="Hutchinson M.I."/>
            <person name="Powell A.J."/>
            <person name="Barry K."/>
            <person name="Miller A.N."/>
            <person name="Grigoriev I.V."/>
            <person name="Debuchy R."/>
            <person name="Gladieux P."/>
            <person name="Hiltunen Thoren M."/>
            <person name="Johannesson H."/>
        </authorList>
    </citation>
    <scope>NUCLEOTIDE SEQUENCE</scope>
    <source>
        <strain evidence="2">CBS 560.94</strain>
    </source>
</reference>
<gene>
    <name evidence="2" type="ORF">B0H65DRAFT_573259</name>
</gene>
<evidence type="ECO:0000256" key="1">
    <source>
        <dbReference type="SAM" id="Phobius"/>
    </source>
</evidence>
<name>A0AAE0JFP4_9PEZI</name>
<reference evidence="2" key="2">
    <citation type="submission" date="2023-06" db="EMBL/GenBank/DDBJ databases">
        <authorList>
            <consortium name="Lawrence Berkeley National Laboratory"/>
            <person name="Haridas S."/>
            <person name="Hensen N."/>
            <person name="Bonometti L."/>
            <person name="Westerberg I."/>
            <person name="Brannstrom I.O."/>
            <person name="Guillou S."/>
            <person name="Cros-Aarteil S."/>
            <person name="Calhoun S."/>
            <person name="Kuo A."/>
            <person name="Mondo S."/>
            <person name="Pangilinan J."/>
            <person name="Riley R."/>
            <person name="Labutti K."/>
            <person name="Andreopoulos B."/>
            <person name="Lipzen A."/>
            <person name="Chen C."/>
            <person name="Yanf M."/>
            <person name="Daum C."/>
            <person name="Ng V."/>
            <person name="Clum A."/>
            <person name="Steindorff A."/>
            <person name="Ohm R."/>
            <person name="Martin F."/>
            <person name="Silar P."/>
            <person name="Natvig D."/>
            <person name="Lalanne C."/>
            <person name="Gautier V."/>
            <person name="Ament-Velasquez S.L."/>
            <person name="Kruys A."/>
            <person name="Hutchinson M.I."/>
            <person name="Powell A.J."/>
            <person name="Barry K."/>
            <person name="Miller A.N."/>
            <person name="Grigoriev I.V."/>
            <person name="Debuchy R."/>
            <person name="Gladieux P."/>
            <person name="Thoren M.H."/>
            <person name="Johannesson H."/>
        </authorList>
    </citation>
    <scope>NUCLEOTIDE SEQUENCE</scope>
    <source>
        <strain evidence="2">CBS 560.94</strain>
    </source>
</reference>